<sequence length="76" mass="8374">MLEPILECEWHPGLKSCPESPIRARQNSTHTHEHTPSLLQTSPLANSGKVTDNYCPIFDCLGSLPLIVSPPKHSNT</sequence>
<dbReference type="AlphaFoldDB" id="A0A059DFB1"/>
<name>A0A059DFB1_EUCGR</name>
<accession>A0A059DFB1</accession>
<feature type="region of interest" description="Disordered" evidence="1">
    <location>
        <begin position="17"/>
        <end position="46"/>
    </location>
</feature>
<evidence type="ECO:0000313" key="2">
    <source>
        <dbReference type="EMBL" id="KCW89267.1"/>
    </source>
</evidence>
<dbReference type="InParanoid" id="A0A059DFB1"/>
<gene>
    <name evidence="2" type="ORF">EUGRSUZ_A01562</name>
</gene>
<organism evidence="2">
    <name type="scientific">Eucalyptus grandis</name>
    <name type="common">Flooded gum</name>
    <dbReference type="NCBI Taxonomy" id="71139"/>
    <lineage>
        <taxon>Eukaryota</taxon>
        <taxon>Viridiplantae</taxon>
        <taxon>Streptophyta</taxon>
        <taxon>Embryophyta</taxon>
        <taxon>Tracheophyta</taxon>
        <taxon>Spermatophyta</taxon>
        <taxon>Magnoliopsida</taxon>
        <taxon>eudicotyledons</taxon>
        <taxon>Gunneridae</taxon>
        <taxon>Pentapetalae</taxon>
        <taxon>rosids</taxon>
        <taxon>malvids</taxon>
        <taxon>Myrtales</taxon>
        <taxon>Myrtaceae</taxon>
        <taxon>Myrtoideae</taxon>
        <taxon>Eucalypteae</taxon>
        <taxon>Eucalyptus</taxon>
    </lineage>
</organism>
<proteinExistence type="predicted"/>
<dbReference type="EMBL" id="KK198753">
    <property type="protein sequence ID" value="KCW89267.1"/>
    <property type="molecule type" value="Genomic_DNA"/>
</dbReference>
<dbReference type="Gramene" id="KCW89267">
    <property type="protein sequence ID" value="KCW89267"/>
    <property type="gene ID" value="EUGRSUZ_A01562"/>
</dbReference>
<reference evidence="2" key="1">
    <citation type="submission" date="2013-07" db="EMBL/GenBank/DDBJ databases">
        <title>The genome of Eucalyptus grandis.</title>
        <authorList>
            <person name="Schmutz J."/>
            <person name="Hayes R."/>
            <person name="Myburg A."/>
            <person name="Tuskan G."/>
            <person name="Grattapaglia D."/>
            <person name="Rokhsar D.S."/>
        </authorList>
    </citation>
    <scope>NUCLEOTIDE SEQUENCE</scope>
    <source>
        <tissue evidence="2">Leaf extractions</tissue>
    </source>
</reference>
<feature type="compositionally biased region" description="Polar residues" evidence="1">
    <location>
        <begin position="37"/>
        <end position="46"/>
    </location>
</feature>
<evidence type="ECO:0000256" key="1">
    <source>
        <dbReference type="SAM" id="MobiDB-lite"/>
    </source>
</evidence>
<protein>
    <submittedName>
        <fullName evidence="2">Uncharacterized protein</fullName>
    </submittedName>
</protein>